<feature type="transmembrane region" description="Helical" evidence="7">
    <location>
        <begin position="230"/>
        <end position="255"/>
    </location>
</feature>
<name>A0ABP8XJY5_9MICO</name>
<dbReference type="CDD" id="cd06261">
    <property type="entry name" value="TM_PBP2"/>
    <property type="match status" value="1"/>
</dbReference>
<organism evidence="10 11">
    <name type="scientific">Promicromonospora umidemergens</name>
    <dbReference type="NCBI Taxonomy" id="629679"/>
    <lineage>
        <taxon>Bacteria</taxon>
        <taxon>Bacillati</taxon>
        <taxon>Actinomycetota</taxon>
        <taxon>Actinomycetes</taxon>
        <taxon>Micrococcales</taxon>
        <taxon>Promicromonosporaceae</taxon>
        <taxon>Promicromonospora</taxon>
    </lineage>
</organism>
<feature type="region of interest" description="Disordered" evidence="8">
    <location>
        <begin position="1"/>
        <end position="23"/>
    </location>
</feature>
<keyword evidence="4 7" id="KW-0812">Transmembrane</keyword>
<dbReference type="InterPro" id="IPR035906">
    <property type="entry name" value="MetI-like_sf"/>
</dbReference>
<keyword evidence="6 7" id="KW-0472">Membrane</keyword>
<dbReference type="InterPro" id="IPR051393">
    <property type="entry name" value="ABC_transporter_permease"/>
</dbReference>
<evidence type="ECO:0000256" key="1">
    <source>
        <dbReference type="ARBA" id="ARBA00004651"/>
    </source>
</evidence>
<evidence type="ECO:0000313" key="11">
    <source>
        <dbReference type="Proteomes" id="UP001500843"/>
    </source>
</evidence>
<dbReference type="PANTHER" id="PTHR30193:SF1">
    <property type="entry name" value="ABC TRANSPORTER PERMEASE PROTEIN YESP-RELATED"/>
    <property type="match status" value="1"/>
</dbReference>
<feature type="transmembrane region" description="Helical" evidence="7">
    <location>
        <begin position="294"/>
        <end position="314"/>
    </location>
</feature>
<feature type="transmembrane region" description="Helical" evidence="7">
    <location>
        <begin position="36"/>
        <end position="56"/>
    </location>
</feature>
<evidence type="ECO:0000256" key="7">
    <source>
        <dbReference type="RuleBase" id="RU363032"/>
    </source>
</evidence>
<dbReference type="EMBL" id="BAABHM010000016">
    <property type="protein sequence ID" value="GAA4709095.1"/>
    <property type="molecule type" value="Genomic_DNA"/>
</dbReference>
<dbReference type="PROSITE" id="PS50928">
    <property type="entry name" value="ABC_TM1"/>
    <property type="match status" value="1"/>
</dbReference>
<proteinExistence type="inferred from homology"/>
<gene>
    <name evidence="10" type="ORF">GCM10023198_34810</name>
</gene>
<evidence type="ECO:0000256" key="6">
    <source>
        <dbReference type="ARBA" id="ARBA00023136"/>
    </source>
</evidence>
<evidence type="ECO:0000256" key="4">
    <source>
        <dbReference type="ARBA" id="ARBA00022692"/>
    </source>
</evidence>
<keyword evidence="3" id="KW-1003">Cell membrane</keyword>
<feature type="transmembrane region" description="Helical" evidence="7">
    <location>
        <begin position="186"/>
        <end position="209"/>
    </location>
</feature>
<comment type="caution">
    <text evidence="10">The sequence shown here is derived from an EMBL/GenBank/DDBJ whole genome shotgun (WGS) entry which is preliminary data.</text>
</comment>
<dbReference type="PANTHER" id="PTHR30193">
    <property type="entry name" value="ABC TRANSPORTER PERMEASE PROTEIN"/>
    <property type="match status" value="1"/>
</dbReference>
<feature type="transmembrane region" description="Helical" evidence="7">
    <location>
        <begin position="102"/>
        <end position="122"/>
    </location>
</feature>
<sequence>MTTATTHPARTTVPTPRATPARQPWIPRTRRQKHNFFWGLVFTSPAIIGLVLFTLAPVTTSLFNSLTDVSLVGGRTSFVGLQNYRELLHDSSWWMSLTNTTILAVASVPLGLAVALGLALLLNLRARGMSVYRVIFFLPSIVPIVAAAVVWTYVLDPQYGILNNLLGSVGIQGPGWLSDPAWSKPALIIFGLWGVGNLMIILLAGLQGVPQELREQATIDGAGAWARFHAVTLPFISPHLLFGLVTGLIAGFQYFTQAFVLAGANGDPAGSTLVSGVYLYTTAFYNFELGYASAIGWVLFIIIAIASLMTFRLVGRHVYYGGAS</sequence>
<evidence type="ECO:0000259" key="9">
    <source>
        <dbReference type="PROSITE" id="PS50928"/>
    </source>
</evidence>
<keyword evidence="2 7" id="KW-0813">Transport</keyword>
<dbReference type="Proteomes" id="UP001500843">
    <property type="component" value="Unassembled WGS sequence"/>
</dbReference>
<dbReference type="Gene3D" id="1.10.3720.10">
    <property type="entry name" value="MetI-like"/>
    <property type="match status" value="1"/>
</dbReference>
<feature type="domain" description="ABC transmembrane type-1" evidence="9">
    <location>
        <begin position="97"/>
        <end position="310"/>
    </location>
</feature>
<evidence type="ECO:0000313" key="10">
    <source>
        <dbReference type="EMBL" id="GAA4709095.1"/>
    </source>
</evidence>
<evidence type="ECO:0000256" key="3">
    <source>
        <dbReference type="ARBA" id="ARBA00022475"/>
    </source>
</evidence>
<dbReference type="InterPro" id="IPR000515">
    <property type="entry name" value="MetI-like"/>
</dbReference>
<feature type="compositionally biased region" description="Low complexity" evidence="8">
    <location>
        <begin position="1"/>
        <end position="22"/>
    </location>
</feature>
<dbReference type="Pfam" id="PF00528">
    <property type="entry name" value="BPD_transp_1"/>
    <property type="match status" value="1"/>
</dbReference>
<accession>A0ABP8XJY5</accession>
<reference evidence="11" key="1">
    <citation type="journal article" date="2019" name="Int. J. Syst. Evol. Microbiol.">
        <title>The Global Catalogue of Microorganisms (GCM) 10K type strain sequencing project: providing services to taxonomists for standard genome sequencing and annotation.</title>
        <authorList>
            <consortium name="The Broad Institute Genomics Platform"/>
            <consortium name="The Broad Institute Genome Sequencing Center for Infectious Disease"/>
            <person name="Wu L."/>
            <person name="Ma J."/>
        </authorList>
    </citation>
    <scope>NUCLEOTIDE SEQUENCE [LARGE SCALE GENOMIC DNA]</scope>
    <source>
        <strain evidence="11">JCM 17975</strain>
    </source>
</reference>
<feature type="transmembrane region" description="Helical" evidence="7">
    <location>
        <begin position="134"/>
        <end position="154"/>
    </location>
</feature>
<protein>
    <submittedName>
        <fullName evidence="10">Sugar ABC transporter permease</fullName>
    </submittedName>
</protein>
<comment type="similarity">
    <text evidence="7">Belongs to the binding-protein-dependent transport system permease family.</text>
</comment>
<dbReference type="RefSeq" id="WP_253868404.1">
    <property type="nucleotide sequence ID" value="NZ_BAABHM010000016.1"/>
</dbReference>
<keyword evidence="11" id="KW-1185">Reference proteome</keyword>
<evidence type="ECO:0000256" key="5">
    <source>
        <dbReference type="ARBA" id="ARBA00022989"/>
    </source>
</evidence>
<keyword evidence="5 7" id="KW-1133">Transmembrane helix</keyword>
<dbReference type="SUPFAM" id="SSF161098">
    <property type="entry name" value="MetI-like"/>
    <property type="match status" value="1"/>
</dbReference>
<evidence type="ECO:0000256" key="8">
    <source>
        <dbReference type="SAM" id="MobiDB-lite"/>
    </source>
</evidence>
<comment type="subcellular location">
    <subcellularLocation>
        <location evidence="1 7">Cell membrane</location>
        <topology evidence="1 7">Multi-pass membrane protein</topology>
    </subcellularLocation>
</comment>
<evidence type="ECO:0000256" key="2">
    <source>
        <dbReference type="ARBA" id="ARBA00022448"/>
    </source>
</evidence>